<organism evidence="1 2">
    <name type="scientific">Pseudorhizobium pelagicum</name>
    <dbReference type="NCBI Taxonomy" id="1509405"/>
    <lineage>
        <taxon>Bacteria</taxon>
        <taxon>Pseudomonadati</taxon>
        <taxon>Pseudomonadota</taxon>
        <taxon>Alphaproteobacteria</taxon>
        <taxon>Hyphomicrobiales</taxon>
        <taxon>Rhizobiaceae</taxon>
        <taxon>Rhizobium/Agrobacterium group</taxon>
        <taxon>Pseudorhizobium</taxon>
    </lineage>
</organism>
<dbReference type="NCBIfam" id="TIGR04108">
    <property type="entry name" value="HutX"/>
    <property type="match status" value="1"/>
</dbReference>
<dbReference type="AlphaFoldDB" id="A0A922NZJ9"/>
<keyword evidence="2" id="KW-1185">Reference proteome</keyword>
<comment type="caution">
    <text evidence="1">The sequence shown here is derived from an EMBL/GenBank/DDBJ whole genome shotgun (WGS) entry which is preliminary data.</text>
</comment>
<reference evidence="1 2" key="1">
    <citation type="submission" date="2014-06" db="EMBL/GenBank/DDBJ databases">
        <title>Rhizobium pelagicum/R2-400B4.</title>
        <authorList>
            <person name="Kimes N.E."/>
            <person name="Lopez-Perez M."/>
        </authorList>
    </citation>
    <scope>NUCLEOTIDE SEQUENCE [LARGE SCALE GENOMIC DNA]</scope>
    <source>
        <strain evidence="1 2">R2-400B4</strain>
    </source>
</reference>
<protein>
    <submittedName>
        <fullName evidence="1">Heme utilization protein HuvX</fullName>
    </submittedName>
</protein>
<dbReference type="SUPFAM" id="SSF144064">
    <property type="entry name" value="Heme iron utilization protein-like"/>
    <property type="match status" value="1"/>
</dbReference>
<dbReference type="InterPro" id="IPR010413">
    <property type="entry name" value="HutX-like"/>
</dbReference>
<accession>A0A922NZJ9</accession>
<dbReference type="RefSeq" id="WP_037165487.1">
    <property type="nucleotide sequence ID" value="NZ_CAJXID010000004.1"/>
</dbReference>
<evidence type="ECO:0000313" key="2">
    <source>
        <dbReference type="Proteomes" id="UP000052167"/>
    </source>
</evidence>
<dbReference type="CDD" id="cd16829">
    <property type="entry name" value="ChuX_HutX-like"/>
    <property type="match status" value="1"/>
</dbReference>
<name>A0A922NZJ9_9HYPH</name>
<dbReference type="OrthoDB" id="8781266at2"/>
<dbReference type="Proteomes" id="UP000052167">
    <property type="component" value="Unassembled WGS sequence"/>
</dbReference>
<dbReference type="Gene3D" id="3.40.1570.10">
    <property type="entry name" value="HemS/ChuS/ChuX like domains"/>
    <property type="match status" value="1"/>
</dbReference>
<proteinExistence type="predicted"/>
<dbReference type="InterPro" id="IPR053733">
    <property type="entry name" value="Heme_Transport_Util_sf"/>
</dbReference>
<gene>
    <name evidence="1" type="ORF">GV68_22720</name>
</gene>
<dbReference type="PIRSF" id="PIRSF030840">
    <property type="entry name" value="DUF1008"/>
    <property type="match status" value="1"/>
</dbReference>
<sequence>MSLAVQTDGDRRERALAALAAKPDGVVEAIAASAEVTPAEILDILPEGAAVAAAREAFADIWTEMTTWGEVLFIVHTDDIVLEAEGSLPQGSEGHGWFNIHGDSPIGGHIRKENCASITFVDRPFHGRRSCSVWFMNEKGAPMFKVFVRRDDQRELIADQLARFEALRDSYRT</sequence>
<dbReference type="EMBL" id="JOKJ01000006">
    <property type="protein sequence ID" value="KEQ09668.1"/>
    <property type="molecule type" value="Genomic_DNA"/>
</dbReference>
<evidence type="ECO:0000313" key="1">
    <source>
        <dbReference type="EMBL" id="KEQ09668.1"/>
    </source>
</evidence>
<dbReference type="Pfam" id="PF06228">
    <property type="entry name" value="ChuX_HutX"/>
    <property type="match status" value="1"/>
</dbReference>